<accession>A0A1K2I9Y0</accession>
<gene>
    <name evidence="1" type="ORF">LREN565_2177</name>
</gene>
<protein>
    <submittedName>
        <fullName evidence="1">Uncharacterized protein</fullName>
    </submittedName>
</protein>
<proteinExistence type="predicted"/>
<reference evidence="1" key="1">
    <citation type="submission" date="2016-11" db="EMBL/GenBank/DDBJ databases">
        <authorList>
            <person name="Jaros S."/>
            <person name="Januszkiewicz K."/>
            <person name="Wedrychowicz H."/>
        </authorList>
    </citation>
    <scope>NUCLEOTIDE SEQUENCE</scope>
    <source>
        <strain evidence="1">ACA-DC 565</strain>
    </source>
</reference>
<dbReference type="EMBL" id="LT634362">
    <property type="protein sequence ID" value="SFZ89064.1"/>
    <property type="molecule type" value="Genomic_DNA"/>
</dbReference>
<sequence>MSELTVDLRRELAKRDFLARPLYTGDTLYCLGDFLYREADAAEFLLFLHFLCENEAAAPAILALLGARQI</sequence>
<name>A0A1K2I9Y0_9LACO</name>
<dbReference type="AlphaFoldDB" id="A0A1K2I9Y0"/>
<evidence type="ECO:0000313" key="1">
    <source>
        <dbReference type="EMBL" id="SFZ89064.1"/>
    </source>
</evidence>
<organism evidence="1">
    <name type="scientific">Loigolactobacillus rennini</name>
    <dbReference type="NCBI Taxonomy" id="238013"/>
    <lineage>
        <taxon>Bacteria</taxon>
        <taxon>Bacillati</taxon>
        <taxon>Bacillota</taxon>
        <taxon>Bacilli</taxon>
        <taxon>Lactobacillales</taxon>
        <taxon>Lactobacillaceae</taxon>
        <taxon>Loigolactobacillus</taxon>
    </lineage>
</organism>